<name>A0A0A5GFE2_9BACI</name>
<sequence length="570" mass="65314">MRKWYVGILIALVFTVGGVVLVLQSKEASSQLSAGSLEEGDWDDVSDKLLSSWKESGDFSLTNGLEDIQSLYNTYYGNALYALLGEELEVCSYVHEEMAHRDFTNASNLGIFNEVEALYAIDSLLEQCEIPTTDVYRQQIKDVASQTFMKDAGVFLAKEMKNFSDDPQYTGVKLSETYQMLRVMERNKVDTSDYNSRVTNYLDSVVSRNGKFSPSRAYFLINSFDILGKQDASVEVEEPTLDGQADVKRMVELDYYTKLYQGRQIKASSERMNRIESYLKDSFKSDVADIQYVYRNISALRSIGASLHTSNKKILLDNLNLYEDNGQFTKITSYSADLNQNMMGYSLLHWLQGTEYSNLAPLEDKVSSYTYQDFKDLSADKQLSFLTLQQILRVDVSFLDQAESFLLEEIRKPIKQGSIFQWTYQVEALQLLRSPLKAHELPNQAEQLLDSIINGNKYFNQQSELANRAFIDAMSQTDAWTDKVHRAVKGFSEEEIKPDSEAAAYMIYYTYHAMRQTRIQYDDTTLLKKLDALRRQGGYAVTDEDSYMDLRSTYFTIKLIKEIIIEDKGE</sequence>
<dbReference type="STRING" id="1385510.GCA_000425205_03526"/>
<comment type="caution">
    <text evidence="3">The sequence shown here is derived from an EMBL/GenBank/DDBJ whole genome shotgun (WGS) entry which is preliminary data.</text>
</comment>
<protein>
    <recommendedName>
        <fullName evidence="2">Prenyltransferase alpha-alpha toroid domain-containing protein</fullName>
    </recommendedName>
</protein>
<feature type="domain" description="Prenyltransferase alpha-alpha toroid" evidence="2">
    <location>
        <begin position="192"/>
        <end position="358"/>
    </location>
</feature>
<organism evidence="3 4">
    <name type="scientific">Pontibacillus halophilus JSM 076056 = DSM 19796</name>
    <dbReference type="NCBI Taxonomy" id="1385510"/>
    <lineage>
        <taxon>Bacteria</taxon>
        <taxon>Bacillati</taxon>
        <taxon>Bacillota</taxon>
        <taxon>Bacilli</taxon>
        <taxon>Bacillales</taxon>
        <taxon>Bacillaceae</taxon>
        <taxon>Pontibacillus</taxon>
    </lineage>
</organism>
<dbReference type="RefSeq" id="WP_026801706.1">
    <property type="nucleotide sequence ID" value="NZ_AULI01000022.1"/>
</dbReference>
<feature type="domain" description="Prenyltransferase alpha-alpha toroid" evidence="2">
    <location>
        <begin position="477"/>
        <end position="558"/>
    </location>
</feature>
<dbReference type="InterPro" id="IPR001330">
    <property type="entry name" value="Prenyltrans"/>
</dbReference>
<evidence type="ECO:0000313" key="4">
    <source>
        <dbReference type="Proteomes" id="UP000030528"/>
    </source>
</evidence>
<evidence type="ECO:0000313" key="3">
    <source>
        <dbReference type="EMBL" id="KGX89840.1"/>
    </source>
</evidence>
<accession>A0A0A5GFE2</accession>
<gene>
    <name evidence="3" type="ORF">N781_08975</name>
</gene>
<dbReference type="Proteomes" id="UP000030528">
    <property type="component" value="Unassembled WGS sequence"/>
</dbReference>
<reference evidence="3 4" key="1">
    <citation type="submission" date="2013-08" db="EMBL/GenBank/DDBJ databases">
        <authorList>
            <person name="Huang J."/>
            <person name="Wang G."/>
        </authorList>
    </citation>
    <scope>NUCLEOTIDE SEQUENCE [LARGE SCALE GENOMIC DNA]</scope>
    <source>
        <strain evidence="3 4">JSM 076056</strain>
    </source>
</reference>
<evidence type="ECO:0000256" key="1">
    <source>
        <dbReference type="ARBA" id="ARBA00022737"/>
    </source>
</evidence>
<dbReference type="Pfam" id="PF00432">
    <property type="entry name" value="Prenyltrans"/>
    <property type="match status" value="2"/>
</dbReference>
<evidence type="ECO:0000259" key="2">
    <source>
        <dbReference type="Pfam" id="PF00432"/>
    </source>
</evidence>
<dbReference type="AlphaFoldDB" id="A0A0A5GFE2"/>
<keyword evidence="1" id="KW-0677">Repeat</keyword>
<dbReference type="GO" id="GO:0003824">
    <property type="term" value="F:catalytic activity"/>
    <property type="evidence" value="ECO:0007669"/>
    <property type="project" value="InterPro"/>
</dbReference>
<proteinExistence type="predicted"/>
<keyword evidence="4" id="KW-1185">Reference proteome</keyword>
<dbReference type="EMBL" id="AVPE01000019">
    <property type="protein sequence ID" value="KGX89840.1"/>
    <property type="molecule type" value="Genomic_DNA"/>
</dbReference>